<organism evidence="1">
    <name type="scientific">Manihot esculenta</name>
    <name type="common">Cassava</name>
    <name type="synonym">Jatropha manihot</name>
    <dbReference type="NCBI Taxonomy" id="3983"/>
    <lineage>
        <taxon>Eukaryota</taxon>
        <taxon>Viridiplantae</taxon>
        <taxon>Streptophyta</taxon>
        <taxon>Embryophyta</taxon>
        <taxon>Tracheophyta</taxon>
        <taxon>Spermatophyta</taxon>
        <taxon>Magnoliopsida</taxon>
        <taxon>eudicotyledons</taxon>
        <taxon>Gunneridae</taxon>
        <taxon>Pentapetalae</taxon>
        <taxon>rosids</taxon>
        <taxon>fabids</taxon>
        <taxon>Malpighiales</taxon>
        <taxon>Euphorbiaceae</taxon>
        <taxon>Crotonoideae</taxon>
        <taxon>Manihoteae</taxon>
        <taxon>Manihot</taxon>
    </lineage>
</organism>
<sequence length="79" mass="9399">MDQLIEFSYFAFCKNMTKLCMHVYLEPPKRLCLNFPSTLWSHSILPAPLRVSERQSYQLEDVCPRVITIHFWEDCTENS</sequence>
<reference evidence="1" key="1">
    <citation type="submission" date="2016-02" db="EMBL/GenBank/DDBJ databases">
        <title>WGS assembly of Manihot esculenta.</title>
        <authorList>
            <person name="Bredeson J.V."/>
            <person name="Prochnik S.E."/>
            <person name="Lyons J.B."/>
            <person name="Schmutz J."/>
            <person name="Grimwood J."/>
            <person name="Vrebalov J."/>
            <person name="Bart R.S."/>
            <person name="Amuge T."/>
            <person name="Ferguson M.E."/>
            <person name="Green R."/>
            <person name="Putnam N."/>
            <person name="Stites J."/>
            <person name="Rounsley S."/>
            <person name="Rokhsar D.S."/>
        </authorList>
    </citation>
    <scope>NUCLEOTIDE SEQUENCE [LARGE SCALE GENOMIC DNA]</scope>
    <source>
        <tissue evidence="1">Leaf</tissue>
    </source>
</reference>
<proteinExistence type="predicted"/>
<accession>A0A199U9C1</accession>
<dbReference type="AlphaFoldDB" id="A0A199U9C1"/>
<evidence type="ECO:0000313" key="1">
    <source>
        <dbReference type="EMBL" id="OAY21345.1"/>
    </source>
</evidence>
<dbReference type="EMBL" id="KV451130">
    <property type="protein sequence ID" value="OAY21345.1"/>
    <property type="molecule type" value="Genomic_DNA"/>
</dbReference>
<protein>
    <submittedName>
        <fullName evidence="1">Uncharacterized protein</fullName>
    </submittedName>
</protein>
<gene>
    <name evidence="1" type="ORF">MANES_S095500</name>
</gene>
<name>A0A199U9C1_MANES</name>